<accession>A0A9D3RIR2</accession>
<feature type="signal peptide" evidence="1">
    <location>
        <begin position="1"/>
        <end position="33"/>
    </location>
</feature>
<dbReference type="EMBL" id="JAFIRN010000017">
    <property type="protein sequence ID" value="KAG5831854.1"/>
    <property type="molecule type" value="Genomic_DNA"/>
</dbReference>
<reference evidence="2" key="1">
    <citation type="submission" date="2021-01" db="EMBL/GenBank/DDBJ databases">
        <title>A chromosome-scale assembly of European eel, Anguilla anguilla.</title>
        <authorList>
            <person name="Henkel C."/>
            <person name="Jong-Raadsen S.A."/>
            <person name="Dufour S."/>
            <person name="Weltzien F.-A."/>
            <person name="Palstra A.P."/>
            <person name="Pelster B."/>
            <person name="Spaink H.P."/>
            <person name="Van Den Thillart G.E."/>
            <person name="Jansen H."/>
            <person name="Zahm M."/>
            <person name="Klopp C."/>
            <person name="Cedric C."/>
            <person name="Louis A."/>
            <person name="Berthelot C."/>
            <person name="Parey E."/>
            <person name="Roest Crollius H."/>
            <person name="Montfort J."/>
            <person name="Robinson-Rechavi M."/>
            <person name="Bucao C."/>
            <person name="Bouchez O."/>
            <person name="Gislard M."/>
            <person name="Lluch J."/>
            <person name="Milhes M."/>
            <person name="Lampietro C."/>
            <person name="Lopez Roques C."/>
            <person name="Donnadieu C."/>
            <person name="Braasch I."/>
            <person name="Desvignes T."/>
            <person name="Postlethwait J."/>
            <person name="Bobe J."/>
            <person name="Guiguen Y."/>
            <person name="Dirks R."/>
        </authorList>
    </citation>
    <scope>NUCLEOTIDE SEQUENCE</scope>
    <source>
        <strain evidence="2">Tag_6206</strain>
        <tissue evidence="2">Liver</tissue>
    </source>
</reference>
<dbReference type="AlphaFoldDB" id="A0A9D3RIR2"/>
<keyword evidence="3" id="KW-1185">Reference proteome</keyword>
<comment type="caution">
    <text evidence="2">The sequence shown here is derived from an EMBL/GenBank/DDBJ whole genome shotgun (WGS) entry which is preliminary data.</text>
</comment>
<name>A0A9D3RIR2_ANGAN</name>
<keyword evidence="1" id="KW-0732">Signal</keyword>
<evidence type="ECO:0000313" key="2">
    <source>
        <dbReference type="EMBL" id="KAG5831854.1"/>
    </source>
</evidence>
<evidence type="ECO:0008006" key="4">
    <source>
        <dbReference type="Google" id="ProtNLM"/>
    </source>
</evidence>
<evidence type="ECO:0000313" key="3">
    <source>
        <dbReference type="Proteomes" id="UP001044222"/>
    </source>
</evidence>
<sequence length="81" mass="9387">MREGSAAAWLPNMCLPALLIVCLSQAELGRVWAREQTGNFSHPRYQQRRLQDAAPNHSTFWKTEINTKKLTFMAIFNCEYK</sequence>
<feature type="chain" id="PRO_5039041506" description="Secreted protein" evidence="1">
    <location>
        <begin position="34"/>
        <end position="81"/>
    </location>
</feature>
<dbReference type="Proteomes" id="UP001044222">
    <property type="component" value="Chromosome 17"/>
</dbReference>
<evidence type="ECO:0000256" key="1">
    <source>
        <dbReference type="SAM" id="SignalP"/>
    </source>
</evidence>
<organism evidence="2 3">
    <name type="scientific">Anguilla anguilla</name>
    <name type="common">European freshwater eel</name>
    <name type="synonym">Muraena anguilla</name>
    <dbReference type="NCBI Taxonomy" id="7936"/>
    <lineage>
        <taxon>Eukaryota</taxon>
        <taxon>Metazoa</taxon>
        <taxon>Chordata</taxon>
        <taxon>Craniata</taxon>
        <taxon>Vertebrata</taxon>
        <taxon>Euteleostomi</taxon>
        <taxon>Actinopterygii</taxon>
        <taxon>Neopterygii</taxon>
        <taxon>Teleostei</taxon>
        <taxon>Anguilliformes</taxon>
        <taxon>Anguillidae</taxon>
        <taxon>Anguilla</taxon>
    </lineage>
</organism>
<gene>
    <name evidence="2" type="ORF">ANANG_G00284370</name>
</gene>
<feature type="non-terminal residue" evidence="2">
    <location>
        <position position="81"/>
    </location>
</feature>
<protein>
    <recommendedName>
        <fullName evidence="4">Secreted protein</fullName>
    </recommendedName>
</protein>
<proteinExistence type="predicted"/>